<name>A0A7G2CR18_9TRYP</name>
<dbReference type="PANTHER" id="PTHR46654:SF1">
    <property type="entry name" value="E3 UBIQUITIN-PROTEIN LIGASE HECTD3"/>
    <property type="match status" value="1"/>
</dbReference>
<accession>A0A7G2CR18</accession>
<dbReference type="GO" id="GO:0005737">
    <property type="term" value="C:cytoplasm"/>
    <property type="evidence" value="ECO:0007669"/>
    <property type="project" value="TreeGrafter"/>
</dbReference>
<organism evidence="2 3">
    <name type="scientific">Angomonas deanei</name>
    <dbReference type="NCBI Taxonomy" id="59799"/>
    <lineage>
        <taxon>Eukaryota</taxon>
        <taxon>Discoba</taxon>
        <taxon>Euglenozoa</taxon>
        <taxon>Kinetoplastea</taxon>
        <taxon>Metakinetoplastina</taxon>
        <taxon>Trypanosomatida</taxon>
        <taxon>Trypanosomatidae</taxon>
        <taxon>Strigomonadinae</taxon>
        <taxon>Angomonas</taxon>
    </lineage>
</organism>
<dbReference type="PANTHER" id="PTHR46654">
    <property type="entry name" value="E3 UBIQUITIN-PROTEIN LIGASE HECTD3"/>
    <property type="match status" value="1"/>
</dbReference>
<keyword evidence="3" id="KW-1185">Reference proteome</keyword>
<evidence type="ECO:0000259" key="1">
    <source>
        <dbReference type="PROSITE" id="PS50188"/>
    </source>
</evidence>
<dbReference type="InterPro" id="IPR001870">
    <property type="entry name" value="B30.2/SPRY"/>
</dbReference>
<reference evidence="2 3" key="1">
    <citation type="submission" date="2020-08" db="EMBL/GenBank/DDBJ databases">
        <authorList>
            <person name="Newling K."/>
            <person name="Davey J."/>
            <person name="Forrester S."/>
        </authorList>
    </citation>
    <scope>NUCLEOTIDE SEQUENCE [LARGE SCALE GENOMIC DNA]</scope>
    <source>
        <strain evidence="3">Crithidia deanei Carvalho (ATCC PRA-265)</strain>
    </source>
</reference>
<proteinExistence type="predicted"/>
<dbReference type="PROSITE" id="PS50188">
    <property type="entry name" value="B302_SPRY"/>
    <property type="match status" value="1"/>
</dbReference>
<feature type="domain" description="B30.2/SPRY" evidence="1">
    <location>
        <begin position="1"/>
        <end position="183"/>
    </location>
</feature>
<evidence type="ECO:0000313" key="2">
    <source>
        <dbReference type="EMBL" id="CAD2221587.1"/>
    </source>
</evidence>
<dbReference type="Proteomes" id="UP000515908">
    <property type="component" value="Chromosome 22"/>
</dbReference>
<evidence type="ECO:0000313" key="3">
    <source>
        <dbReference type="Proteomes" id="UP000515908"/>
    </source>
</evidence>
<protein>
    <recommendedName>
        <fullName evidence="1">B30.2/SPRY domain-containing protein</fullName>
    </recommendedName>
</protein>
<dbReference type="VEuPathDB" id="TriTrypDB:ADEAN_000911900"/>
<dbReference type="EMBL" id="LR877166">
    <property type="protein sequence ID" value="CAD2221587.1"/>
    <property type="molecule type" value="Genomic_DNA"/>
</dbReference>
<dbReference type="GO" id="GO:0004842">
    <property type="term" value="F:ubiquitin-protein transferase activity"/>
    <property type="evidence" value="ECO:0007669"/>
    <property type="project" value="InterPro"/>
</dbReference>
<sequence>MIEDALYTVERHSSSPSLYLPSPLVAVTTDDEDCFVVRCAPVTATKFWFAVSINSEVSGDQLLYVGVTASTSALPKRCEEVALWEDSWPLCSVDSTSTNSVNCILEPLMIFNGDSSIFLPGDVLLVGVNRLEGTVEFSRVRQGGRIDFGVLFDSVPDDVTLRPFVVCGPQTVAVFSLKDGLTFPSRDIYPSSHFNSVVKDATSCSVCDQLLTAPWFATEDKTTLCTNCFTSWRKPKELFYVGRAPTNACEVPKYIVCRNAPHSLKVGGYVEFDENFTLTWSPDRSVNCEVVGTAIVAEAEESFGVTEPLPLYGVSRADVVLDHIAGVPGFPFSGLCPFKPLWKEGSTKSQCSLTCDTLNVSCTTFPRNTKAMVVLDISPALGSPPILFSQVFLGVSTLTDNSYHIFQADMDKLCANNSLWGTWCDSKEKVSPEGRVYLVVDNIAGNLYMSSTIADLSENPVVVACGWPTDDNFYLRLCVYSQAEGGSVTSTEGCFSSSTPSETSLTTVAIGLFPEKGTDLADPSFVESEVVLFDTVQGTELISQAQWKFNNEALSGEVDAAFRIGDTLTFVRRNATLTLYCQGHLLATTVVSPDVRYRVIVYLSCPGLTAKVCAPVMGRAHLGKVVRVYGGEIGTVEYNSNDWEKRYFTVRRKDVRFCALAASQYAAKDLRENATVVFKSSGFQAPKRGTLVSIASNGMSLNVTALDDPRTVLSLKLDQCFVLDNEGPDASNSTLYPLISPPMSTVTTLFEVGKSRSNSQNKGSYNGIIFDCKASNSIDLVGLSCLSRTTGRHHVDIFYKKGSHYKFESEPKAWSNVYSGMVEMQVDAQFQISFAPIHIEPSSTFSLYVNSSHNCSVGFFGEEDGGRGEIGQEFDSDGTITVFLGKKSTSSVPFGDFSLSTRGFCGTLMYRQNKGSRLPLLECPANTEAVDRLNAAPLLGDVQRLVSRPMCHAVAPRISFHLTVTGPPISVDEIRLPILLEKTRRDAPSIGASHCVVSVFMSRVCELGDSESYTRWCWNTKVPLTDHVTIATLSGKPVYLEKGIYVFLLVADTHDREDINCYFIDAKGSNYRKENSLFAVENFFGDVYGQLDISCFSGDKYTLTTGAYLNQRSSASYNGIMFDLRSKENITLEEIFCLSQTTAECVSVTVFWKEGSMKDMERQPSQWKEVASKDMALFDKLPFSVGGLYLPMKANTTYAIYVNTSSSCGVRFFNNNDGDLGSFGDELESDGVLTVYVGRKSESSRPFAEIPLEARAFRGKIVYRKLTQGALDGTSCALFPYMKAFIITRILVALIAFVESQSGDADESQFPYTELFSTISVLLPSSGEMLVGLELAEDTLQNVLRTTPLEELQASIVSVSLFPHDTAQTLPVCKGDTVLVYRPETVSYDTVTAMEDGFASGMCRIECGGQETPRSREALSPGSLLSRV</sequence>
<gene>
    <name evidence="2" type="ORF">ADEAN_000911900</name>
</gene>
<dbReference type="InterPro" id="IPR042469">
    <property type="entry name" value="HECTD3"/>
</dbReference>